<organism evidence="2 3">
    <name type="scientific">Govanella unica</name>
    <dbReference type="NCBI Taxonomy" id="2975056"/>
    <lineage>
        <taxon>Bacteria</taxon>
        <taxon>Pseudomonadati</taxon>
        <taxon>Pseudomonadota</taxon>
        <taxon>Alphaproteobacteria</taxon>
        <taxon>Emcibacterales</taxon>
        <taxon>Govanellaceae</taxon>
        <taxon>Govanella</taxon>
    </lineage>
</organism>
<feature type="compositionally biased region" description="Basic and acidic residues" evidence="1">
    <location>
        <begin position="151"/>
        <end position="167"/>
    </location>
</feature>
<sequence length="182" mass="19087">MELTLSTVKGPILALVGLVTLSGCASIIDGTSQSISVATNPPEAKCDLWRNSQLLSSMTTPNSMVIKKTKHDIDVICRKTGYHDASLHVKSEIQDATWGNIVAGGGIGWAIDSASGADNKYQEFLNITLVPVQVGETAAKLSAPSMSGKVEANKPSKAVAKEEKEAVAEPQAETPPKAEGDL</sequence>
<evidence type="ECO:0000256" key="1">
    <source>
        <dbReference type="SAM" id="MobiDB-lite"/>
    </source>
</evidence>
<reference evidence="2" key="1">
    <citation type="submission" date="2022-08" db="EMBL/GenBank/DDBJ databases">
        <authorList>
            <person name="Vandamme P."/>
            <person name="Hettiarachchi A."/>
            <person name="Peeters C."/>
            <person name="Cnockaert M."/>
            <person name="Carlier A."/>
        </authorList>
    </citation>
    <scope>NUCLEOTIDE SEQUENCE</scope>
    <source>
        <strain evidence="2">LMG 31809</strain>
    </source>
</reference>
<accession>A0A9X3Z650</accession>
<protein>
    <submittedName>
        <fullName evidence="2">Uncharacterized protein</fullName>
    </submittedName>
</protein>
<gene>
    <name evidence="2" type="ORF">NYP16_01960</name>
</gene>
<proteinExistence type="predicted"/>
<dbReference type="RefSeq" id="WP_274942426.1">
    <property type="nucleotide sequence ID" value="NZ_JANWOI010000001.1"/>
</dbReference>
<dbReference type="EMBL" id="JANWOI010000001">
    <property type="protein sequence ID" value="MDA5192722.1"/>
    <property type="molecule type" value="Genomic_DNA"/>
</dbReference>
<dbReference type="Proteomes" id="UP001141619">
    <property type="component" value="Unassembled WGS sequence"/>
</dbReference>
<evidence type="ECO:0000313" key="2">
    <source>
        <dbReference type="EMBL" id="MDA5192722.1"/>
    </source>
</evidence>
<dbReference type="AlphaFoldDB" id="A0A9X3Z650"/>
<feature type="region of interest" description="Disordered" evidence="1">
    <location>
        <begin position="140"/>
        <end position="182"/>
    </location>
</feature>
<keyword evidence="3" id="KW-1185">Reference proteome</keyword>
<reference evidence="2" key="2">
    <citation type="journal article" date="2023" name="Syst. Appl. Microbiol.">
        <title>Govania unica gen. nov., sp. nov., a rare biosphere bacterium that represents a novel family in the class Alphaproteobacteria.</title>
        <authorList>
            <person name="Vandamme P."/>
            <person name="Peeters C."/>
            <person name="Hettiarachchi A."/>
            <person name="Cnockaert M."/>
            <person name="Carlier A."/>
        </authorList>
    </citation>
    <scope>NUCLEOTIDE SEQUENCE</scope>
    <source>
        <strain evidence="2">LMG 31809</strain>
    </source>
</reference>
<name>A0A9X3Z650_9PROT</name>
<comment type="caution">
    <text evidence="2">The sequence shown here is derived from an EMBL/GenBank/DDBJ whole genome shotgun (WGS) entry which is preliminary data.</text>
</comment>
<evidence type="ECO:0000313" key="3">
    <source>
        <dbReference type="Proteomes" id="UP001141619"/>
    </source>
</evidence>